<evidence type="ECO:0000256" key="1">
    <source>
        <dbReference type="SAM" id="Coils"/>
    </source>
</evidence>
<reference evidence="3 5" key="1">
    <citation type="journal article" name="Sci. Rep.">
        <title>Telomere-to-telomere assembled and centromere annotated genomes of the two main subspecies of the button mushroom Agaricus bisporus reveal especially polymorphic chromosome ends.</title>
        <authorList>
            <person name="Sonnenberg A.S.M."/>
            <person name="Sedaghat-Telgerd N."/>
            <person name="Lavrijssen B."/>
            <person name="Ohm R.A."/>
            <person name="Hendrickx P.M."/>
            <person name="Scholtmeijer K."/>
            <person name="Baars J.J.P."/>
            <person name="van Peer A."/>
        </authorList>
    </citation>
    <scope>NUCLEOTIDE SEQUENCE [LARGE SCALE GENOMIC DNA]</scope>
    <source>
        <strain evidence="3 5">H119_p4</strain>
    </source>
</reference>
<evidence type="ECO:0000256" key="2">
    <source>
        <dbReference type="SAM" id="MobiDB-lite"/>
    </source>
</evidence>
<keyword evidence="1" id="KW-0175">Coiled coil</keyword>
<proteinExistence type="predicted"/>
<organism evidence="3 5">
    <name type="scientific">Agaricus bisporus var. burnettii</name>
    <dbReference type="NCBI Taxonomy" id="192524"/>
    <lineage>
        <taxon>Eukaryota</taxon>
        <taxon>Fungi</taxon>
        <taxon>Dikarya</taxon>
        <taxon>Basidiomycota</taxon>
        <taxon>Agaricomycotina</taxon>
        <taxon>Agaricomycetes</taxon>
        <taxon>Agaricomycetidae</taxon>
        <taxon>Agaricales</taxon>
        <taxon>Agaricineae</taxon>
        <taxon>Agaricaceae</taxon>
        <taxon>Agaricus</taxon>
    </lineage>
</organism>
<evidence type="ECO:0000313" key="5">
    <source>
        <dbReference type="Proteomes" id="UP000629468"/>
    </source>
</evidence>
<dbReference type="AlphaFoldDB" id="A0A8H7C2R7"/>
<feature type="coiled-coil region" evidence="1">
    <location>
        <begin position="86"/>
        <end position="120"/>
    </location>
</feature>
<dbReference type="EMBL" id="JABXXO010000014">
    <property type="protein sequence ID" value="KAF7760953.1"/>
    <property type="molecule type" value="Genomic_DNA"/>
</dbReference>
<sequence length="250" mass="28472">MHFSERLLIPSALSRPARVRMPGSSLPDPRDKRQKTLGEMFHRTHPSPLSGSSRPRKRSRPLPSFDTPIEISSDEEETASISPAKTAELRSQLSQMERELAKAREERDQAKAAVEDIVSNKFVLDPSDMKDLDCEVCTNRIYTPYLFLDVNPEWDAERTAERLREIVTPQNLAHSAIARLLLAWQEDQPEYNCPTCRKRVCQRPIEVYSLKSLVRTILAANKVEQALVPPDPPILESSPSSNRWQGFFPL</sequence>
<evidence type="ECO:0000313" key="4">
    <source>
        <dbReference type="EMBL" id="KAF7778928.1"/>
    </source>
</evidence>
<dbReference type="Proteomes" id="UP000629468">
    <property type="component" value="Unassembled WGS sequence"/>
</dbReference>
<name>A0A8H7C2R7_AGABI</name>
<feature type="compositionally biased region" description="Basic and acidic residues" evidence="2">
    <location>
        <begin position="28"/>
        <end position="42"/>
    </location>
</feature>
<protein>
    <submittedName>
        <fullName evidence="3">Uncharacterized protein</fullName>
    </submittedName>
</protein>
<feature type="region of interest" description="Disordered" evidence="2">
    <location>
        <begin position="1"/>
        <end position="86"/>
    </location>
</feature>
<gene>
    <name evidence="3" type="ORF">Agabi119p4_10362</name>
    <name evidence="4" type="ORF">Agabi119p4_3273</name>
</gene>
<accession>A0A8H7C2R7</accession>
<evidence type="ECO:0000313" key="3">
    <source>
        <dbReference type="EMBL" id="KAF7760953.1"/>
    </source>
</evidence>
<comment type="caution">
    <text evidence="3">The sequence shown here is derived from an EMBL/GenBank/DDBJ whole genome shotgun (WGS) entry which is preliminary data.</text>
</comment>
<dbReference type="EMBL" id="JABXXO010000004">
    <property type="protein sequence ID" value="KAF7778928.1"/>
    <property type="molecule type" value="Genomic_DNA"/>
</dbReference>